<comment type="subcellular location">
    <subcellularLocation>
        <location evidence="1">Membrane</location>
    </subcellularLocation>
</comment>
<dbReference type="OrthoDB" id="6116719at2759"/>
<keyword evidence="2 5" id="KW-0812">Transmembrane</keyword>
<feature type="transmembrane region" description="Helical" evidence="5">
    <location>
        <begin position="137"/>
        <end position="158"/>
    </location>
</feature>
<reference evidence="7" key="1">
    <citation type="journal article" date="2019" name="bioRxiv">
        <title>The Genome of the Zebra Mussel, Dreissena polymorpha: A Resource for Invasive Species Research.</title>
        <authorList>
            <person name="McCartney M.A."/>
            <person name="Auch B."/>
            <person name="Kono T."/>
            <person name="Mallez S."/>
            <person name="Zhang Y."/>
            <person name="Obille A."/>
            <person name="Becker A."/>
            <person name="Abrahante J.E."/>
            <person name="Garbe J."/>
            <person name="Badalamenti J.P."/>
            <person name="Herman A."/>
            <person name="Mangelson H."/>
            <person name="Liachko I."/>
            <person name="Sullivan S."/>
            <person name="Sone E.D."/>
            <person name="Koren S."/>
            <person name="Silverstein K.A.T."/>
            <person name="Beckman K.B."/>
            <person name="Gohl D.M."/>
        </authorList>
    </citation>
    <scope>NUCLEOTIDE SEQUENCE</scope>
    <source>
        <strain evidence="7">Duluth1</strain>
        <tissue evidence="7">Whole animal</tissue>
    </source>
</reference>
<dbReference type="Gene3D" id="1.20.1070.10">
    <property type="entry name" value="Rhodopsin 7-helix transmembrane proteins"/>
    <property type="match status" value="1"/>
</dbReference>
<evidence type="ECO:0000256" key="3">
    <source>
        <dbReference type="ARBA" id="ARBA00022989"/>
    </source>
</evidence>
<evidence type="ECO:0000259" key="6">
    <source>
        <dbReference type="PROSITE" id="PS50262"/>
    </source>
</evidence>
<feature type="domain" description="G-protein coupled receptors family 1 profile" evidence="6">
    <location>
        <begin position="116"/>
        <end position="416"/>
    </location>
</feature>
<evidence type="ECO:0000256" key="1">
    <source>
        <dbReference type="ARBA" id="ARBA00004370"/>
    </source>
</evidence>
<feature type="transmembrane region" description="Helical" evidence="5">
    <location>
        <begin position="226"/>
        <end position="248"/>
    </location>
</feature>
<feature type="transmembrane region" description="Helical" evidence="5">
    <location>
        <begin position="357"/>
        <end position="379"/>
    </location>
</feature>
<dbReference type="EMBL" id="JAIWYP010000005">
    <property type="protein sequence ID" value="KAH3818503.1"/>
    <property type="molecule type" value="Genomic_DNA"/>
</dbReference>
<sequence>MTTRALWNTSQMFSPTENGSSSLKTSASLVMTMSSHLLEISTALFPTASADYNDPEGSSDNTNFGKIGSGMFANDSNNISHSEQQIYEYYMYGAFAFEIPIYLYIWEILVIITALVNGLVIMVLLRKKMRNPTNMILAAIAIADTLTGLVTLPTYIMVYQNFEEATDSEQYSDGFTNETEISAGNNYEEYAYMANGSIDIKAMDAYKLSKSLCTWFMLSKFFFSKLFHTCSIFLTLFLGIQRFVSVAYPFLAGKIFTNRTVVITCVCIFIVSPLIYIYHVFKEKASEFGLCQWAIDECKTDCVYLWAVLFIRHFILIALLSIFTILFIIELRKTKCVGGSREQVARRDSENNRITKIVISILIVVLIPELPYGVFLMMSAIYKHTDRPYHLETNRAIHAAYELALIVSFHSNFYIYTFLNKRFRSGLKRTVTYPIRRVMGDQYRWSVPSPPTAEQQRNQVWYQCQRLAHVRWTIKPLAKRSIKFRKRQRRQYGDKTNERQQFY</sequence>
<feature type="transmembrane region" description="Helical" evidence="5">
    <location>
        <begin position="101"/>
        <end position="125"/>
    </location>
</feature>
<reference evidence="7" key="2">
    <citation type="submission" date="2020-11" db="EMBL/GenBank/DDBJ databases">
        <authorList>
            <person name="McCartney M.A."/>
            <person name="Auch B."/>
            <person name="Kono T."/>
            <person name="Mallez S."/>
            <person name="Becker A."/>
            <person name="Gohl D.M."/>
            <person name="Silverstein K.A.T."/>
            <person name="Koren S."/>
            <person name="Bechman K.B."/>
            <person name="Herman A."/>
            <person name="Abrahante J.E."/>
            <person name="Garbe J."/>
        </authorList>
    </citation>
    <scope>NUCLEOTIDE SEQUENCE</scope>
    <source>
        <strain evidence="7">Duluth1</strain>
        <tissue evidence="7">Whole animal</tissue>
    </source>
</reference>
<comment type="caution">
    <text evidence="7">The sequence shown here is derived from an EMBL/GenBank/DDBJ whole genome shotgun (WGS) entry which is preliminary data.</text>
</comment>
<feature type="transmembrane region" description="Helical" evidence="5">
    <location>
        <begin position="399"/>
        <end position="419"/>
    </location>
</feature>
<keyword evidence="3 5" id="KW-1133">Transmembrane helix</keyword>
<proteinExistence type="predicted"/>
<accession>A0A9D4GMW7</accession>
<dbReference type="PRINTS" id="PR00237">
    <property type="entry name" value="GPCRRHODOPSN"/>
</dbReference>
<protein>
    <recommendedName>
        <fullName evidence="6">G-protein coupled receptors family 1 profile domain-containing protein</fullName>
    </recommendedName>
</protein>
<dbReference type="CDD" id="cd14978">
    <property type="entry name" value="7tmA_FMRFamide_R-like"/>
    <property type="match status" value="1"/>
</dbReference>
<feature type="transmembrane region" description="Helical" evidence="5">
    <location>
        <begin position="303"/>
        <end position="329"/>
    </location>
</feature>
<dbReference type="Pfam" id="PF00001">
    <property type="entry name" value="7tm_1"/>
    <property type="match status" value="1"/>
</dbReference>
<dbReference type="PROSITE" id="PS50262">
    <property type="entry name" value="G_PROTEIN_RECEP_F1_2"/>
    <property type="match status" value="1"/>
</dbReference>
<dbReference type="PANTHER" id="PTHR47023:SF1">
    <property type="entry name" value="SEX PEPTIDE RECEPTOR"/>
    <property type="match status" value="1"/>
</dbReference>
<dbReference type="PANTHER" id="PTHR47023">
    <property type="entry name" value="SEX PEPTIDE RECEPTOR"/>
    <property type="match status" value="1"/>
</dbReference>
<dbReference type="InterPro" id="IPR017452">
    <property type="entry name" value="GPCR_Rhodpsn_7TM"/>
</dbReference>
<evidence type="ECO:0000256" key="5">
    <source>
        <dbReference type="SAM" id="Phobius"/>
    </source>
</evidence>
<organism evidence="7 8">
    <name type="scientific">Dreissena polymorpha</name>
    <name type="common">Zebra mussel</name>
    <name type="synonym">Mytilus polymorpha</name>
    <dbReference type="NCBI Taxonomy" id="45954"/>
    <lineage>
        <taxon>Eukaryota</taxon>
        <taxon>Metazoa</taxon>
        <taxon>Spiralia</taxon>
        <taxon>Lophotrochozoa</taxon>
        <taxon>Mollusca</taxon>
        <taxon>Bivalvia</taxon>
        <taxon>Autobranchia</taxon>
        <taxon>Heteroconchia</taxon>
        <taxon>Euheterodonta</taxon>
        <taxon>Imparidentia</taxon>
        <taxon>Neoheterodontei</taxon>
        <taxon>Myida</taxon>
        <taxon>Dreissenoidea</taxon>
        <taxon>Dreissenidae</taxon>
        <taxon>Dreissena</taxon>
    </lineage>
</organism>
<evidence type="ECO:0000313" key="8">
    <source>
        <dbReference type="Proteomes" id="UP000828390"/>
    </source>
</evidence>
<dbReference type="AlphaFoldDB" id="A0A9D4GMW7"/>
<dbReference type="Proteomes" id="UP000828390">
    <property type="component" value="Unassembled WGS sequence"/>
</dbReference>
<evidence type="ECO:0000313" key="7">
    <source>
        <dbReference type="EMBL" id="KAH3818503.1"/>
    </source>
</evidence>
<gene>
    <name evidence="7" type="ORF">DPMN_120224</name>
</gene>
<dbReference type="GO" id="GO:0016020">
    <property type="term" value="C:membrane"/>
    <property type="evidence" value="ECO:0007669"/>
    <property type="project" value="UniProtKB-SubCell"/>
</dbReference>
<dbReference type="SUPFAM" id="SSF81321">
    <property type="entry name" value="Family A G protein-coupled receptor-like"/>
    <property type="match status" value="1"/>
</dbReference>
<evidence type="ECO:0000256" key="4">
    <source>
        <dbReference type="ARBA" id="ARBA00023136"/>
    </source>
</evidence>
<dbReference type="GO" id="GO:0004930">
    <property type="term" value="F:G protein-coupled receptor activity"/>
    <property type="evidence" value="ECO:0007669"/>
    <property type="project" value="InterPro"/>
</dbReference>
<dbReference type="InterPro" id="IPR053071">
    <property type="entry name" value="GPCR1-related_rcpt"/>
</dbReference>
<dbReference type="InterPro" id="IPR000276">
    <property type="entry name" value="GPCR_Rhodpsn"/>
</dbReference>
<evidence type="ECO:0000256" key="2">
    <source>
        <dbReference type="ARBA" id="ARBA00022692"/>
    </source>
</evidence>
<name>A0A9D4GMW7_DREPO</name>
<dbReference type="SMART" id="SM01381">
    <property type="entry name" value="7TM_GPCR_Srsx"/>
    <property type="match status" value="1"/>
</dbReference>
<keyword evidence="8" id="KW-1185">Reference proteome</keyword>
<keyword evidence="4 5" id="KW-0472">Membrane</keyword>
<feature type="transmembrane region" description="Helical" evidence="5">
    <location>
        <begin position="260"/>
        <end position="281"/>
    </location>
</feature>